<evidence type="ECO:0000256" key="2">
    <source>
        <dbReference type="ARBA" id="ARBA00004141"/>
    </source>
</evidence>
<dbReference type="InterPro" id="IPR003660">
    <property type="entry name" value="HAMP_dom"/>
</dbReference>
<gene>
    <name evidence="15" type="primary">arlS</name>
    <name evidence="15" type="ORF">RT761_00787</name>
</gene>
<evidence type="ECO:0000259" key="13">
    <source>
        <dbReference type="PROSITE" id="PS50109"/>
    </source>
</evidence>
<evidence type="ECO:0000256" key="1">
    <source>
        <dbReference type="ARBA" id="ARBA00000085"/>
    </source>
</evidence>
<dbReference type="PANTHER" id="PTHR45528:SF12">
    <property type="entry name" value="SENSOR HISTIDINE KINASE ARSS"/>
    <property type="match status" value="1"/>
</dbReference>
<evidence type="ECO:0000256" key="10">
    <source>
        <dbReference type="ARBA" id="ARBA00023136"/>
    </source>
</evidence>
<protein>
    <recommendedName>
        <fullName evidence="3">histidine kinase</fullName>
        <ecNumber evidence="3">2.7.13.3</ecNumber>
    </recommendedName>
</protein>
<comment type="subcellular location">
    <subcellularLocation>
        <location evidence="2">Membrane</location>
        <topology evidence="2">Multi-pass membrane protein</topology>
    </subcellularLocation>
</comment>
<evidence type="ECO:0000256" key="5">
    <source>
        <dbReference type="ARBA" id="ARBA00022679"/>
    </source>
</evidence>
<dbReference type="KEGG" id="alam:RT761_00787"/>
<accession>A0A7T1F221</accession>
<dbReference type="AlphaFoldDB" id="A0A7T1F221"/>
<evidence type="ECO:0000256" key="12">
    <source>
        <dbReference type="SAM" id="Phobius"/>
    </source>
</evidence>
<evidence type="ECO:0000256" key="6">
    <source>
        <dbReference type="ARBA" id="ARBA00022692"/>
    </source>
</evidence>
<dbReference type="GO" id="GO:0000155">
    <property type="term" value="F:phosphorelay sensor kinase activity"/>
    <property type="evidence" value="ECO:0007669"/>
    <property type="project" value="InterPro"/>
</dbReference>
<evidence type="ECO:0000256" key="11">
    <source>
        <dbReference type="SAM" id="Coils"/>
    </source>
</evidence>
<evidence type="ECO:0000256" key="7">
    <source>
        <dbReference type="ARBA" id="ARBA00022777"/>
    </source>
</evidence>
<keyword evidence="9" id="KW-0902">Two-component regulatory system</keyword>
<dbReference type="GO" id="GO:0016020">
    <property type="term" value="C:membrane"/>
    <property type="evidence" value="ECO:0007669"/>
    <property type="project" value="UniProtKB-SubCell"/>
</dbReference>
<dbReference type="InterPro" id="IPR036097">
    <property type="entry name" value="HisK_dim/P_sf"/>
</dbReference>
<dbReference type="SUPFAM" id="SSF47384">
    <property type="entry name" value="Homodimeric domain of signal transducing histidine kinase"/>
    <property type="match status" value="1"/>
</dbReference>
<dbReference type="Proteomes" id="UP000594463">
    <property type="component" value="Chromosome"/>
</dbReference>
<dbReference type="Gene3D" id="1.10.287.130">
    <property type="match status" value="1"/>
</dbReference>
<dbReference type="RefSeq" id="WP_218112779.1">
    <property type="nucleotide sequence ID" value="NZ_CP065383.1"/>
</dbReference>
<dbReference type="CDD" id="cd00082">
    <property type="entry name" value="HisKA"/>
    <property type="match status" value="1"/>
</dbReference>
<evidence type="ECO:0000313" key="16">
    <source>
        <dbReference type="Proteomes" id="UP000594463"/>
    </source>
</evidence>
<feature type="domain" description="HAMP" evidence="14">
    <location>
        <begin position="156"/>
        <end position="209"/>
    </location>
</feature>
<dbReference type="FunFam" id="1.10.287.130:FF:000001">
    <property type="entry name" value="Two-component sensor histidine kinase"/>
    <property type="match status" value="1"/>
</dbReference>
<dbReference type="Gene3D" id="3.30.565.10">
    <property type="entry name" value="Histidine kinase-like ATPase, C-terminal domain"/>
    <property type="match status" value="1"/>
</dbReference>
<keyword evidence="11" id="KW-0175">Coiled coil</keyword>
<dbReference type="EC" id="2.7.13.3" evidence="3"/>
<feature type="domain" description="Histidine kinase" evidence="13">
    <location>
        <begin position="217"/>
        <end position="422"/>
    </location>
</feature>
<dbReference type="InterPro" id="IPR003661">
    <property type="entry name" value="HisK_dim/P_dom"/>
</dbReference>
<dbReference type="InterPro" id="IPR050398">
    <property type="entry name" value="HssS/ArlS-like"/>
</dbReference>
<dbReference type="SMART" id="SM00304">
    <property type="entry name" value="HAMP"/>
    <property type="match status" value="1"/>
</dbReference>
<dbReference type="InterPro" id="IPR005467">
    <property type="entry name" value="His_kinase_dom"/>
</dbReference>
<dbReference type="SMART" id="SM00387">
    <property type="entry name" value="HATPase_c"/>
    <property type="match status" value="1"/>
</dbReference>
<dbReference type="Pfam" id="PF00512">
    <property type="entry name" value="HisKA"/>
    <property type="match status" value="1"/>
</dbReference>
<dbReference type="CDD" id="cd06225">
    <property type="entry name" value="HAMP"/>
    <property type="match status" value="1"/>
</dbReference>
<keyword evidence="6 12" id="KW-0812">Transmembrane</keyword>
<keyword evidence="8 12" id="KW-1133">Transmembrane helix</keyword>
<dbReference type="SMART" id="SM00388">
    <property type="entry name" value="HisKA"/>
    <property type="match status" value="1"/>
</dbReference>
<keyword evidence="10 12" id="KW-0472">Membrane</keyword>
<dbReference type="InterPro" id="IPR003594">
    <property type="entry name" value="HATPase_dom"/>
</dbReference>
<evidence type="ECO:0000256" key="3">
    <source>
        <dbReference type="ARBA" id="ARBA00012438"/>
    </source>
</evidence>
<keyword evidence="7 15" id="KW-0418">Kinase</keyword>
<keyword evidence="5 15" id="KW-0808">Transferase</keyword>
<dbReference type="PROSITE" id="PS50109">
    <property type="entry name" value="HIS_KIN"/>
    <property type="match status" value="1"/>
</dbReference>
<evidence type="ECO:0000313" key="15">
    <source>
        <dbReference type="EMBL" id="QPM67583.1"/>
    </source>
</evidence>
<comment type="catalytic activity">
    <reaction evidence="1">
        <text>ATP + protein L-histidine = ADP + protein N-phospho-L-histidine.</text>
        <dbReference type="EC" id="2.7.13.3"/>
    </reaction>
</comment>
<evidence type="ECO:0000256" key="9">
    <source>
        <dbReference type="ARBA" id="ARBA00023012"/>
    </source>
</evidence>
<dbReference type="CDD" id="cd00075">
    <property type="entry name" value="HATPase"/>
    <property type="match status" value="1"/>
</dbReference>
<organism evidence="15 16">
    <name type="scientific">Atribacter laminatus</name>
    <dbReference type="NCBI Taxonomy" id="2847778"/>
    <lineage>
        <taxon>Bacteria</taxon>
        <taxon>Pseudomonadati</taxon>
        <taxon>Atribacterota</taxon>
        <taxon>Atribacteria</taxon>
        <taxon>Atribacterales</taxon>
        <taxon>Atribacteraceae</taxon>
        <taxon>Atribacter</taxon>
    </lineage>
</organism>
<evidence type="ECO:0000259" key="14">
    <source>
        <dbReference type="PROSITE" id="PS50885"/>
    </source>
</evidence>
<feature type="coiled-coil region" evidence="11">
    <location>
        <begin position="247"/>
        <end position="274"/>
    </location>
</feature>
<proteinExistence type="predicted"/>
<evidence type="ECO:0000256" key="4">
    <source>
        <dbReference type="ARBA" id="ARBA00022553"/>
    </source>
</evidence>
<dbReference type="EMBL" id="CP065383">
    <property type="protein sequence ID" value="QPM67583.1"/>
    <property type="molecule type" value="Genomic_DNA"/>
</dbReference>
<evidence type="ECO:0000256" key="8">
    <source>
        <dbReference type="ARBA" id="ARBA00022989"/>
    </source>
</evidence>
<sequence>MKLSVRMTLFNFICLFALTLMAFSVLYGFSRTSILTSEKEDLFRRSQAGGMRMMHGLMARGRAFPGDFLVGTWDNQILKIIQNPWDLDPQLWKEGMVMRDGEHFLFVSIDRSGEEHLLGKNISTSIRSLERIRIAAWYLIPILAGIVLFVGYFLTEYWLKPLRELNRALYKMSSENLSSRFSVASTLDEIEELKLALNKMLHSFEQGYLIQKRFVSNVSHQLRTPLSSIIGYIQMLQRWGDENPEIRKEAIDAIEKTAQEMKELTENLLSLSRAGRITETKDIALDVVIKSIVDQWQTKNPHRLFRLFVNASPRLKISEDHLKILMDVLLDNALKYSEKQIDITINGKNIIVRDYGPGIPEEIQRRLGERFLRGRNTFKKPGWGVGLSLAFEIADKFGWELVFENTTPDPGLQVLIDFSPNQASDSD</sequence>
<dbReference type="SUPFAM" id="SSF158472">
    <property type="entry name" value="HAMP domain-like"/>
    <property type="match status" value="1"/>
</dbReference>
<keyword evidence="4" id="KW-0597">Phosphoprotein</keyword>
<feature type="transmembrane region" description="Helical" evidence="12">
    <location>
        <begin position="135"/>
        <end position="159"/>
    </location>
</feature>
<keyword evidence="16" id="KW-1185">Reference proteome</keyword>
<reference evidence="15 16" key="1">
    <citation type="journal article" date="2021" name="Nat. Commun.">
        <title>Isolation of a member of the candidate phylum Atribacteria reveals a unique cell membrane structure.</title>
        <authorList>
            <person name="Taiki K."/>
            <person name="Nobu M.K."/>
            <person name="Kusada H."/>
            <person name="Meng X.-Y."/>
            <person name="Hosoki N."/>
            <person name="Uematsu K."/>
            <person name="Yoshioka H."/>
            <person name="Kamagata Y."/>
            <person name="Tamaki H."/>
        </authorList>
    </citation>
    <scope>NUCLEOTIDE SEQUENCE [LARGE SCALE GENOMIC DNA]</scope>
    <source>
        <strain evidence="15 16">RT761</strain>
    </source>
</reference>
<dbReference type="SUPFAM" id="SSF55874">
    <property type="entry name" value="ATPase domain of HSP90 chaperone/DNA topoisomerase II/histidine kinase"/>
    <property type="match status" value="1"/>
</dbReference>
<dbReference type="PANTHER" id="PTHR45528">
    <property type="entry name" value="SENSOR HISTIDINE KINASE CPXA"/>
    <property type="match status" value="1"/>
</dbReference>
<dbReference type="Gene3D" id="6.10.340.10">
    <property type="match status" value="1"/>
</dbReference>
<dbReference type="Pfam" id="PF02518">
    <property type="entry name" value="HATPase_c"/>
    <property type="match status" value="1"/>
</dbReference>
<name>A0A7T1F221_ATRLM</name>
<dbReference type="PROSITE" id="PS50885">
    <property type="entry name" value="HAMP"/>
    <property type="match status" value="1"/>
</dbReference>
<dbReference type="Pfam" id="PF00672">
    <property type="entry name" value="HAMP"/>
    <property type="match status" value="1"/>
</dbReference>
<dbReference type="InterPro" id="IPR036890">
    <property type="entry name" value="HATPase_C_sf"/>
</dbReference>